<reference evidence="3" key="2">
    <citation type="journal article" date="2021" name="PeerJ">
        <title>Extensive microbial diversity within the chicken gut microbiome revealed by metagenomics and culture.</title>
        <authorList>
            <person name="Gilroy R."/>
            <person name="Ravi A."/>
            <person name="Getino M."/>
            <person name="Pursley I."/>
            <person name="Horton D.L."/>
            <person name="Alikhan N.F."/>
            <person name="Baker D."/>
            <person name="Gharbi K."/>
            <person name="Hall N."/>
            <person name="Watson M."/>
            <person name="Adriaenssens E.M."/>
            <person name="Foster-Nyarko E."/>
            <person name="Jarju S."/>
            <person name="Secka A."/>
            <person name="Antonio M."/>
            <person name="Oren A."/>
            <person name="Chaudhuri R.R."/>
            <person name="La Ragione R."/>
            <person name="Hildebrand F."/>
            <person name="Pallen M.J."/>
        </authorList>
    </citation>
    <scope>NUCLEOTIDE SEQUENCE</scope>
    <source>
        <strain evidence="3">ChiHjej12B11-29160</strain>
    </source>
</reference>
<sequence>MGGFKRLCLAIYSLAGFAALAALGLTVVGPWTKRASQLFSYEWYFYTVLVLAGILAFGLLISLLRALFSRRDRAIVVCEIDGDKVSVTRDAIASQASHIVANDGICIAEDVFVTVGRHGVVDVDVKVSPRSSVDIRKKGPSMHDKLVRELEALCGDSLGSVSIEFLEAQQPSSVAADIEDDISVPEPRKGSEITYIPRPSSSDVSSSESESASETDVSNHTEGDE</sequence>
<dbReference type="NCBIfam" id="NF033218">
    <property type="entry name" value="anchor_AmaP"/>
    <property type="match status" value="1"/>
</dbReference>
<feature type="region of interest" description="Disordered" evidence="1">
    <location>
        <begin position="174"/>
        <end position="225"/>
    </location>
</feature>
<reference evidence="3" key="1">
    <citation type="submission" date="2020-10" db="EMBL/GenBank/DDBJ databases">
        <authorList>
            <person name="Gilroy R."/>
        </authorList>
    </citation>
    <scope>NUCLEOTIDE SEQUENCE</scope>
    <source>
        <strain evidence="3">ChiHjej12B11-29160</strain>
    </source>
</reference>
<comment type="caution">
    <text evidence="3">The sequence shown here is derived from an EMBL/GenBank/DDBJ whole genome shotgun (WGS) entry which is preliminary data.</text>
</comment>
<feature type="transmembrane region" description="Helical" evidence="2">
    <location>
        <begin position="7"/>
        <end position="31"/>
    </location>
</feature>
<evidence type="ECO:0000256" key="1">
    <source>
        <dbReference type="SAM" id="MobiDB-lite"/>
    </source>
</evidence>
<gene>
    <name evidence="3" type="primary">amaP</name>
    <name evidence="3" type="ORF">IAD17_03995</name>
</gene>
<dbReference type="Proteomes" id="UP000824078">
    <property type="component" value="Unassembled WGS sequence"/>
</dbReference>
<evidence type="ECO:0000313" key="4">
    <source>
        <dbReference type="Proteomes" id="UP000824078"/>
    </source>
</evidence>
<accession>A0A9D1HYS2</accession>
<name>A0A9D1HYS2_9ACTN</name>
<keyword evidence="2" id="KW-0812">Transmembrane</keyword>
<feature type="transmembrane region" description="Helical" evidence="2">
    <location>
        <begin position="43"/>
        <end position="64"/>
    </location>
</feature>
<proteinExistence type="predicted"/>
<organism evidence="3 4">
    <name type="scientific">Candidatus Coprovicinus avistercoris</name>
    <dbReference type="NCBI Taxonomy" id="2840754"/>
    <lineage>
        <taxon>Bacteria</taxon>
        <taxon>Bacillati</taxon>
        <taxon>Actinomycetota</taxon>
        <taxon>Coriobacteriia</taxon>
        <taxon>Coriobacteriales</taxon>
        <taxon>Coriobacteriaceae</taxon>
        <taxon>Coriobacteriaceae incertae sedis</taxon>
        <taxon>Candidatus Coprovicinus</taxon>
    </lineage>
</organism>
<protein>
    <submittedName>
        <fullName evidence="3">Alkaline shock response membrane anchor protein AmaP</fullName>
    </submittedName>
</protein>
<evidence type="ECO:0000313" key="3">
    <source>
        <dbReference type="EMBL" id="HIU24063.1"/>
    </source>
</evidence>
<keyword evidence="2" id="KW-0472">Membrane</keyword>
<feature type="compositionally biased region" description="Low complexity" evidence="1">
    <location>
        <begin position="200"/>
        <end position="216"/>
    </location>
</feature>
<evidence type="ECO:0000256" key="2">
    <source>
        <dbReference type="SAM" id="Phobius"/>
    </source>
</evidence>
<dbReference type="AlphaFoldDB" id="A0A9D1HYS2"/>
<dbReference type="EMBL" id="DVMQ01000014">
    <property type="protein sequence ID" value="HIU24063.1"/>
    <property type="molecule type" value="Genomic_DNA"/>
</dbReference>
<keyword evidence="2" id="KW-1133">Transmembrane helix</keyword>